<evidence type="ECO:0000313" key="3">
    <source>
        <dbReference type="Proteomes" id="UP001199106"/>
    </source>
</evidence>
<dbReference type="AlphaFoldDB" id="A0AAD4IDC3"/>
<keyword evidence="3" id="KW-1185">Reference proteome</keyword>
<protein>
    <submittedName>
        <fullName evidence="2">Uncharacterized protein</fullName>
    </submittedName>
</protein>
<name>A0AAD4IDC3_9PLEO</name>
<evidence type="ECO:0000256" key="1">
    <source>
        <dbReference type="SAM" id="MobiDB-lite"/>
    </source>
</evidence>
<dbReference type="EMBL" id="JAANER010000003">
    <property type="protein sequence ID" value="KAG9192465.1"/>
    <property type="molecule type" value="Genomic_DNA"/>
</dbReference>
<feature type="region of interest" description="Disordered" evidence="1">
    <location>
        <begin position="84"/>
        <end position="109"/>
    </location>
</feature>
<sequence length="122" mass="13313">MHLLDPGDDQRLWEGNAMVAPCGLPTGDDPLRCHCFRATPYPMPNDAFACFGPHSPHIEPTFARLTHDFRITAHLVPSDITIASQRSLSNPSNDPVDSRNTRQTAPSIAVPPFASQQAVAKL</sequence>
<comment type="caution">
    <text evidence="2">The sequence shown here is derived from an EMBL/GenBank/DDBJ whole genome shotgun (WGS) entry which is preliminary data.</text>
</comment>
<dbReference type="Proteomes" id="UP001199106">
    <property type="component" value="Unassembled WGS sequence"/>
</dbReference>
<gene>
    <name evidence="2" type="ORF">G6011_11199</name>
</gene>
<evidence type="ECO:0000313" key="2">
    <source>
        <dbReference type="EMBL" id="KAG9192465.1"/>
    </source>
</evidence>
<reference evidence="2" key="1">
    <citation type="submission" date="2021-07" db="EMBL/GenBank/DDBJ databases">
        <title>Genome Resource of American Ginseng Black Spot Pathogen Alternaria panax.</title>
        <authorList>
            <person name="Qiu C."/>
            <person name="Wang W."/>
            <person name="Liu Z."/>
        </authorList>
    </citation>
    <scope>NUCLEOTIDE SEQUENCE</scope>
    <source>
        <strain evidence="2">BNCC115425</strain>
    </source>
</reference>
<proteinExistence type="predicted"/>
<accession>A0AAD4IDC3</accession>
<feature type="compositionally biased region" description="Polar residues" evidence="1">
    <location>
        <begin position="84"/>
        <end position="95"/>
    </location>
</feature>
<organism evidence="2 3">
    <name type="scientific">Alternaria panax</name>
    <dbReference type="NCBI Taxonomy" id="48097"/>
    <lineage>
        <taxon>Eukaryota</taxon>
        <taxon>Fungi</taxon>
        <taxon>Dikarya</taxon>
        <taxon>Ascomycota</taxon>
        <taxon>Pezizomycotina</taxon>
        <taxon>Dothideomycetes</taxon>
        <taxon>Pleosporomycetidae</taxon>
        <taxon>Pleosporales</taxon>
        <taxon>Pleosporineae</taxon>
        <taxon>Pleosporaceae</taxon>
        <taxon>Alternaria</taxon>
        <taxon>Alternaria sect. Panax</taxon>
    </lineage>
</organism>